<evidence type="ECO:0000313" key="2">
    <source>
        <dbReference type="Proteomes" id="UP000232163"/>
    </source>
</evidence>
<dbReference type="EMBL" id="MZMT01000053">
    <property type="protein sequence ID" value="PIO41977.1"/>
    <property type="molecule type" value="Genomic_DNA"/>
</dbReference>
<name>A0A2N9VR59_9HYPH</name>
<dbReference type="AlphaFoldDB" id="A0A2N9VR59"/>
<dbReference type="OrthoDB" id="7774794at2"/>
<comment type="caution">
    <text evidence="1">The sequence shown here is derived from an EMBL/GenBank/DDBJ whole genome shotgun (WGS) entry which is preliminary data.</text>
</comment>
<sequence length="83" mass="9196">MIEPPKSSDDPLDRTQDCKNALRTEVLQLADQALEAGWHRYEVALALSDLGEQFLQTPAESAESEADIAIGRALFEIKRALDI</sequence>
<dbReference type="RefSeq" id="WP_099999736.1">
    <property type="nucleotide sequence ID" value="NZ_CP017940.1"/>
</dbReference>
<protein>
    <submittedName>
        <fullName evidence="1">Uncharacterized protein</fullName>
    </submittedName>
</protein>
<dbReference type="Proteomes" id="UP000232163">
    <property type="component" value="Unassembled WGS sequence"/>
</dbReference>
<proteinExistence type="predicted"/>
<reference evidence="1 2" key="1">
    <citation type="journal article" date="2017" name="Int J Environ Stud">
        <title>Does the Miocene-Pliocene relict legume Oxytropis triphylla form nitrogen-fixing nodules with a combination of bacterial strains?</title>
        <authorList>
            <person name="Safronova V."/>
            <person name="Belimov A."/>
            <person name="Sazanova A."/>
            <person name="Kuznetsova I."/>
            <person name="Popova J."/>
            <person name="Andronov E."/>
            <person name="Verkhozina A."/>
            <person name="Tikhonovich I."/>
        </authorList>
    </citation>
    <scope>NUCLEOTIDE SEQUENCE [LARGE SCALE GENOMIC DNA]</scope>
    <source>
        <strain evidence="1 2">Tri-38</strain>
    </source>
</reference>
<gene>
    <name evidence="1" type="ORF">B5P45_23250</name>
</gene>
<keyword evidence="2" id="KW-1185">Reference proteome</keyword>
<evidence type="ECO:0000313" key="1">
    <source>
        <dbReference type="EMBL" id="PIO41977.1"/>
    </source>
</evidence>
<organism evidence="1 2">
    <name type="scientific">Phyllobacterium zundukense</name>
    <dbReference type="NCBI Taxonomy" id="1867719"/>
    <lineage>
        <taxon>Bacteria</taxon>
        <taxon>Pseudomonadati</taxon>
        <taxon>Pseudomonadota</taxon>
        <taxon>Alphaproteobacteria</taxon>
        <taxon>Hyphomicrobiales</taxon>
        <taxon>Phyllobacteriaceae</taxon>
        <taxon>Phyllobacterium</taxon>
    </lineage>
</organism>
<accession>A0A2N9VR59</accession>
<dbReference type="KEGG" id="pht:BLM14_12800"/>